<accession>A0A2Z6DZW6</accession>
<dbReference type="OrthoDB" id="9811314at2"/>
<sequence>MSAPRIAHSRLFPRRLHHWLTTVALALLVGFGLTTPVRAAVSDRFVVDGVPVDFVMSPGIPLVDVIVSFDAGSRRDPPGKAGLAALTRTLLTAGTTQHDEQVLSEAFADLATELTGDVDPDRATLSWRTLAKPEIRTAAAALVAEVLSDATFPDAVFAREQARMIAGLRDALTRPEVLAERAFTAAIYRDHPYGQLTTEASLTSLTRDDVVAFFKRHYTRATAQVTIVGALTHDEAAALARTLIAALPSGEALPALPPVPAPASTPQTIVRDHPSEQTHWAIGMAVLSRDDPDYFPLLVGNWILGGGSFSSRLMHEVRERRGYAYSVYSALEPLAQPGPFVIRLQTRGRHADAAREVVAATLARFLAEGPTPEELALAKRALADGFGLRIDSNRKLAAFLSVVGYYRLPPDWLERYPEAVRAVTLEQVHDAFRRRFDPNALVWVRVGGAGDQPNAPSSASNAPPAPDAAATAH</sequence>
<feature type="domain" description="Peptidase M16 N-terminal" evidence="2">
    <location>
        <begin position="62"/>
        <end position="196"/>
    </location>
</feature>
<evidence type="ECO:0000313" key="5">
    <source>
        <dbReference type="Proteomes" id="UP000262004"/>
    </source>
</evidence>
<proteinExistence type="predicted"/>
<dbReference type="RefSeq" id="WP_119335585.1">
    <property type="nucleotide sequence ID" value="NZ_AP018558.1"/>
</dbReference>
<feature type="region of interest" description="Disordered" evidence="1">
    <location>
        <begin position="451"/>
        <end position="473"/>
    </location>
</feature>
<name>A0A2Z6DZW6_HYDTE</name>
<feature type="domain" description="Peptidase M16 C-terminal" evidence="3">
    <location>
        <begin position="204"/>
        <end position="382"/>
    </location>
</feature>
<dbReference type="Pfam" id="PF00675">
    <property type="entry name" value="Peptidase_M16"/>
    <property type="match status" value="1"/>
</dbReference>
<dbReference type="InterPro" id="IPR007863">
    <property type="entry name" value="Peptidase_M16_C"/>
</dbReference>
<dbReference type="KEGG" id="htl:HPTL_1628"/>
<dbReference type="Proteomes" id="UP000262004">
    <property type="component" value="Chromosome"/>
</dbReference>
<keyword evidence="5" id="KW-1185">Reference proteome</keyword>
<gene>
    <name evidence="4" type="ORF">HPTL_1628</name>
</gene>
<dbReference type="Gene3D" id="3.30.830.10">
    <property type="entry name" value="Metalloenzyme, LuxS/M16 peptidase-like"/>
    <property type="match status" value="2"/>
</dbReference>
<evidence type="ECO:0000259" key="2">
    <source>
        <dbReference type="Pfam" id="PF00675"/>
    </source>
</evidence>
<evidence type="ECO:0000256" key="1">
    <source>
        <dbReference type="SAM" id="MobiDB-lite"/>
    </source>
</evidence>
<dbReference type="Pfam" id="PF05193">
    <property type="entry name" value="Peptidase_M16_C"/>
    <property type="match status" value="1"/>
</dbReference>
<dbReference type="GO" id="GO:0046872">
    <property type="term" value="F:metal ion binding"/>
    <property type="evidence" value="ECO:0007669"/>
    <property type="project" value="InterPro"/>
</dbReference>
<dbReference type="SUPFAM" id="SSF63411">
    <property type="entry name" value="LuxS/MPP-like metallohydrolase"/>
    <property type="match status" value="2"/>
</dbReference>
<dbReference type="AlphaFoldDB" id="A0A2Z6DZW6"/>
<feature type="compositionally biased region" description="Low complexity" evidence="1">
    <location>
        <begin position="453"/>
        <end position="473"/>
    </location>
</feature>
<dbReference type="InterPro" id="IPR050361">
    <property type="entry name" value="MPP/UQCRC_Complex"/>
</dbReference>
<dbReference type="InterPro" id="IPR011249">
    <property type="entry name" value="Metalloenz_LuxS/M16"/>
</dbReference>
<dbReference type="PANTHER" id="PTHR11851:SF224">
    <property type="entry name" value="PROCESSING PROTEASE"/>
    <property type="match status" value="1"/>
</dbReference>
<dbReference type="EMBL" id="AP018558">
    <property type="protein sequence ID" value="BBD77888.1"/>
    <property type="molecule type" value="Genomic_DNA"/>
</dbReference>
<dbReference type="PANTHER" id="PTHR11851">
    <property type="entry name" value="METALLOPROTEASE"/>
    <property type="match status" value="1"/>
</dbReference>
<organism evidence="4 5">
    <name type="scientific">Hydrogenophilus thermoluteolus</name>
    <name type="common">Pseudomonas hydrogenothermophila</name>
    <dbReference type="NCBI Taxonomy" id="297"/>
    <lineage>
        <taxon>Bacteria</taxon>
        <taxon>Pseudomonadati</taxon>
        <taxon>Pseudomonadota</taxon>
        <taxon>Hydrogenophilia</taxon>
        <taxon>Hydrogenophilales</taxon>
        <taxon>Hydrogenophilaceae</taxon>
        <taxon>Hydrogenophilus</taxon>
    </lineage>
</organism>
<evidence type="ECO:0000259" key="3">
    <source>
        <dbReference type="Pfam" id="PF05193"/>
    </source>
</evidence>
<dbReference type="InterPro" id="IPR011765">
    <property type="entry name" value="Pept_M16_N"/>
</dbReference>
<evidence type="ECO:0000313" key="4">
    <source>
        <dbReference type="EMBL" id="BBD77888.1"/>
    </source>
</evidence>
<reference evidence="4 5" key="1">
    <citation type="submission" date="2018-04" db="EMBL/GenBank/DDBJ databases">
        <title>Complete genome sequence of Hydrogenophilus thermoluteolus TH-1.</title>
        <authorList>
            <person name="Arai H."/>
        </authorList>
    </citation>
    <scope>NUCLEOTIDE SEQUENCE [LARGE SCALE GENOMIC DNA]</scope>
    <source>
        <strain evidence="4 5">TH-1</strain>
    </source>
</reference>
<protein>
    <submittedName>
        <fullName evidence="4">Peptidase M16</fullName>
    </submittedName>
</protein>